<comment type="catalytic activity">
    <reaction evidence="7 8">
        <text>L-2,4-diaminobutanoate + acetyl-CoA = (2S)-4-acetamido-2-aminobutanoate + CoA + H(+)</text>
        <dbReference type="Rhea" id="RHEA:16901"/>
        <dbReference type="ChEBI" id="CHEBI:15378"/>
        <dbReference type="ChEBI" id="CHEBI:57287"/>
        <dbReference type="ChEBI" id="CHEBI:57288"/>
        <dbReference type="ChEBI" id="CHEBI:58761"/>
        <dbReference type="ChEBI" id="CHEBI:58929"/>
        <dbReference type="EC" id="2.3.1.178"/>
    </reaction>
</comment>
<dbReference type="Gene3D" id="3.40.630.30">
    <property type="match status" value="1"/>
</dbReference>
<accession>A0A6C2UP34</accession>
<comment type="function">
    <text evidence="8">Catalyzes the acetylation of L-2,4-diaminobutyrate (DABA) to gamma-N-acetyl-alpha,gamma-diaminobutyric acid (ADABA) with acetyl coenzyme A.</text>
</comment>
<organism evidence="10 11">
    <name type="scientific">Pontiella sulfatireligans</name>
    <dbReference type="NCBI Taxonomy" id="2750658"/>
    <lineage>
        <taxon>Bacteria</taxon>
        <taxon>Pseudomonadati</taxon>
        <taxon>Kiritimatiellota</taxon>
        <taxon>Kiritimatiellia</taxon>
        <taxon>Kiritimatiellales</taxon>
        <taxon>Pontiellaceae</taxon>
        <taxon>Pontiella</taxon>
    </lineage>
</organism>
<sequence length="172" mass="19297">MHDTLEVKLYRPESIDGFEVHRLVESSPPLDPNSVYCNLLQCTHFDGTSICAKLDGQLVGFVSGYLIPSRPNTLFIWQVVVAERGRGQGLAGRMLDALLEHPECGEVEYIETTITPSNTASQALFKKFGATHGAEPSITEGFDRKLHFKDHHESEELWRIGPFQNTKTRLLT</sequence>
<dbReference type="InterPro" id="IPR016181">
    <property type="entry name" value="Acyl_CoA_acyltransferase"/>
</dbReference>
<dbReference type="Proteomes" id="UP000346198">
    <property type="component" value="Unassembled WGS sequence"/>
</dbReference>
<evidence type="ECO:0000256" key="2">
    <source>
        <dbReference type="ARBA" id="ARBA00010712"/>
    </source>
</evidence>
<name>A0A6C2UP34_9BACT</name>
<evidence type="ECO:0000259" key="9">
    <source>
        <dbReference type="PROSITE" id="PS51186"/>
    </source>
</evidence>
<dbReference type="AlphaFoldDB" id="A0A6C2UP34"/>
<dbReference type="Pfam" id="PF00583">
    <property type="entry name" value="Acetyltransf_1"/>
    <property type="match status" value="1"/>
</dbReference>
<dbReference type="InterPro" id="IPR012772">
    <property type="entry name" value="Ectoine_EctA"/>
</dbReference>
<evidence type="ECO:0000256" key="5">
    <source>
        <dbReference type="ARBA" id="ARBA00022679"/>
    </source>
</evidence>
<evidence type="ECO:0000256" key="4">
    <source>
        <dbReference type="ARBA" id="ARBA00017935"/>
    </source>
</evidence>
<keyword evidence="5 8" id="KW-0808">Transferase</keyword>
<gene>
    <name evidence="8 10" type="primary">ectA</name>
    <name evidence="10" type="ORF">SCARR_04141</name>
</gene>
<evidence type="ECO:0000256" key="8">
    <source>
        <dbReference type="RuleBase" id="RU365045"/>
    </source>
</evidence>
<dbReference type="UniPathway" id="UPA00067">
    <property type="reaction ID" value="UER00122"/>
</dbReference>
<dbReference type="NCBIfam" id="TIGR02406">
    <property type="entry name" value="ectoine_EctA"/>
    <property type="match status" value="1"/>
</dbReference>
<evidence type="ECO:0000256" key="1">
    <source>
        <dbReference type="ARBA" id="ARBA00004978"/>
    </source>
</evidence>
<keyword evidence="11" id="KW-1185">Reference proteome</keyword>
<evidence type="ECO:0000256" key="7">
    <source>
        <dbReference type="ARBA" id="ARBA00048924"/>
    </source>
</evidence>
<keyword evidence="6 8" id="KW-0012">Acyltransferase</keyword>
<dbReference type="PROSITE" id="PS51186">
    <property type="entry name" value="GNAT"/>
    <property type="match status" value="1"/>
</dbReference>
<protein>
    <recommendedName>
        <fullName evidence="4 8">L-2,4-diaminobutyric acid acetyltransferase</fullName>
        <shortName evidence="8">DABA acetyltransferase</shortName>
        <ecNumber evidence="3 8">2.3.1.178</ecNumber>
    </recommendedName>
</protein>
<dbReference type="SUPFAM" id="SSF55729">
    <property type="entry name" value="Acyl-CoA N-acyltransferases (Nat)"/>
    <property type="match status" value="1"/>
</dbReference>
<evidence type="ECO:0000256" key="6">
    <source>
        <dbReference type="ARBA" id="ARBA00023315"/>
    </source>
</evidence>
<evidence type="ECO:0000313" key="10">
    <source>
        <dbReference type="EMBL" id="VGO22060.1"/>
    </source>
</evidence>
<feature type="domain" description="N-acetyltransferase" evidence="9">
    <location>
        <begin position="5"/>
        <end position="164"/>
    </location>
</feature>
<reference evidence="10 11" key="1">
    <citation type="submission" date="2019-04" db="EMBL/GenBank/DDBJ databases">
        <authorList>
            <person name="Van Vliet M D."/>
        </authorList>
    </citation>
    <scope>NUCLEOTIDE SEQUENCE [LARGE SCALE GENOMIC DNA]</scope>
    <source>
        <strain evidence="10 11">F21</strain>
    </source>
</reference>
<evidence type="ECO:0000256" key="3">
    <source>
        <dbReference type="ARBA" id="ARBA00012355"/>
    </source>
</evidence>
<dbReference type="EC" id="2.3.1.178" evidence="3 8"/>
<proteinExistence type="inferred from homology"/>
<dbReference type="GO" id="GO:0019491">
    <property type="term" value="P:ectoine biosynthetic process"/>
    <property type="evidence" value="ECO:0007669"/>
    <property type="project" value="UniProtKB-UniPathway"/>
</dbReference>
<evidence type="ECO:0000313" key="11">
    <source>
        <dbReference type="Proteomes" id="UP000346198"/>
    </source>
</evidence>
<comment type="pathway">
    <text evidence="1 8">Amine and polyamine biosynthesis; ectoine biosynthesis; L-ectoine from L-aspartate 4-semialdehyde: step 2/3.</text>
</comment>
<dbReference type="CDD" id="cd04301">
    <property type="entry name" value="NAT_SF"/>
    <property type="match status" value="1"/>
</dbReference>
<comment type="similarity">
    <text evidence="2 8">Belongs to the acetyltransferase family. EctA subfamily.</text>
</comment>
<dbReference type="InterPro" id="IPR000182">
    <property type="entry name" value="GNAT_dom"/>
</dbReference>
<dbReference type="GO" id="GO:0033816">
    <property type="term" value="F:diaminobutyrate acetyltransferase activity"/>
    <property type="evidence" value="ECO:0007669"/>
    <property type="project" value="UniProtKB-EC"/>
</dbReference>
<dbReference type="EMBL" id="CAAHFH010000002">
    <property type="protein sequence ID" value="VGO22060.1"/>
    <property type="molecule type" value="Genomic_DNA"/>
</dbReference>